<protein>
    <submittedName>
        <fullName evidence="3">Two component regulator propeller</fullName>
    </submittedName>
</protein>
<evidence type="ECO:0000256" key="1">
    <source>
        <dbReference type="ARBA" id="ARBA00022553"/>
    </source>
</evidence>
<evidence type="ECO:0000313" key="4">
    <source>
        <dbReference type="Proteomes" id="UP000236724"/>
    </source>
</evidence>
<dbReference type="InterPro" id="IPR015943">
    <property type="entry name" value="WD40/YVTN_repeat-like_dom_sf"/>
</dbReference>
<sequence>MKVFLQFIISTCLLIAGNVLAALSFEPATPVIKAGESVSIQVQGAGDSILWNPTLGSIAGIGERVTYTAPAQVGIDAIAVISGIEVGVLKITVVPTSSNDNFIALDKAQWRNFANRSDIQASSKTSDGKILWLGTRGGLEQRDAATGRLLQIFNRLNGLPSPQIQALAPDEGNGVWAGTNAGLAHFDGSQWATYTSVQGLPGNDIKTLSSDNAGGVWLSSFGGTLAHISATGDITPVDVPALSAGDEIRAILVDAQANLWLGSNRGLLRRDSAGQWGQLNSSSSELPHDTINALLADGKGDLWLGTRGGLARLDAAGQWQVWTQDNTGENMGLPDNEVLSLENGYQGVIWIGTADMGVVRFDGEQDWLILNTDNSDLPNNRVNVLIVSPQIFSPLWIGTTNGLAGLQKNRWLVQEGDNAGLPGNRVQALAADDEGGIWIGTFGGSLVYRDANGDWVLYNTENSELPDGFIQALAHDGKNLWIGTGFGLARVNESGTWKVYTPNNSDLPQQSILSLQVLGDTLWVGTENGGLARFQNNTWTVYNTRNSELPDDQVDVIVTDNSGGIWIGSERLGLAYLGNDGQWQVFDKSNSALPGNRIYALRHNHQGLWIGTDGGLLNLAENQQWQVFTTENSELPGNRVYALSHDGNGGLWIGSGGVASGGLAHFSKNEEWTVFTTANSGLPDNTVSSLQNDSTGNLWIGTEQGGLALLEFGQRRQLSSLVSNSTLQDQLYTDKRAALIFHPNGMGVGYNQAEAVDFMARYTYQTLYARGYDHDEIYFLSYRPDMDINQDGQTDVNVVDAPVDWQNWQAGTAARDLSLEDITQAFDWAKEQGTLEQPLLLFFIDHGLPDHLLLEPTGLQLLDETTFAGLLDDYQNVTGNTVIVVLEACHTGSLVSALQAENRIIITSTDDDLAYYDDLGRTSFMRSFMDQMRLGDSFMSAWQMVSADIQQQRSPLNRQQPQLEDSSNGILAQQFCMNGCFGSLPGLLTMTVEPPPAVVEPGQTVELSVETNIAGGSVNRVWASVSTPETSSQITDQGYARQSSPITYLRRADDTHWNGVFDEFGLNGEYQISVKAEDNTGFVTDAPAVMVSVSSGSSLQTSSLDMLSNPMRISLPVLAVPVSLEQEVFYQLDLLLSSMEPLQFTVDLGSLVEITETSGSSHAYFEAATGLVQIPLLAVDDGLGGMVHYQITMQVIQSSPEIILSVESISLS</sequence>
<dbReference type="Gene3D" id="2.130.10.10">
    <property type="entry name" value="YVTN repeat-like/Quinoprotein amine dehydrogenase"/>
    <property type="match status" value="4"/>
</dbReference>
<dbReference type="EMBL" id="FMSV02000540">
    <property type="protein sequence ID" value="SEH07812.1"/>
    <property type="molecule type" value="Genomic_DNA"/>
</dbReference>
<dbReference type="GO" id="GO:0000155">
    <property type="term" value="F:phosphorelay sensor kinase activity"/>
    <property type="evidence" value="ECO:0007669"/>
    <property type="project" value="TreeGrafter"/>
</dbReference>
<evidence type="ECO:0000313" key="3">
    <source>
        <dbReference type="EMBL" id="SEH07812.1"/>
    </source>
</evidence>
<feature type="chain" id="PRO_5014860878" evidence="2">
    <location>
        <begin position="22"/>
        <end position="1212"/>
    </location>
</feature>
<dbReference type="RefSeq" id="WP_103921430.1">
    <property type="nucleotide sequence ID" value="NZ_FMSV02000540.1"/>
</dbReference>
<reference evidence="3 4" key="1">
    <citation type="submission" date="2016-10" db="EMBL/GenBank/DDBJ databases">
        <authorList>
            <person name="de Groot N.N."/>
        </authorList>
    </citation>
    <scope>NUCLEOTIDE SEQUENCE [LARGE SCALE GENOMIC DNA]</scope>
    <source>
        <strain evidence="3">MBHS1</strain>
    </source>
</reference>
<evidence type="ECO:0000256" key="2">
    <source>
        <dbReference type="SAM" id="SignalP"/>
    </source>
</evidence>
<organism evidence="3 4">
    <name type="scientific">Candidatus Venteria ishoeyi</name>
    <dbReference type="NCBI Taxonomy" id="1899563"/>
    <lineage>
        <taxon>Bacteria</taxon>
        <taxon>Pseudomonadati</taxon>
        <taxon>Pseudomonadota</taxon>
        <taxon>Gammaproteobacteria</taxon>
        <taxon>Thiotrichales</taxon>
        <taxon>Thiotrichaceae</taxon>
        <taxon>Venteria</taxon>
    </lineage>
</organism>
<gene>
    <name evidence="3" type="ORF">MBHS_03697</name>
</gene>
<dbReference type="SUPFAM" id="SSF63829">
    <property type="entry name" value="Calcium-dependent phosphotriesterase"/>
    <property type="match status" value="3"/>
</dbReference>
<keyword evidence="1" id="KW-0597">Phosphoprotein</keyword>
<dbReference type="InterPro" id="IPR011110">
    <property type="entry name" value="Reg_prop"/>
</dbReference>
<keyword evidence="2" id="KW-0732">Signal</keyword>
<dbReference type="Pfam" id="PF07494">
    <property type="entry name" value="Reg_prop"/>
    <property type="match status" value="4"/>
</dbReference>
<dbReference type="AlphaFoldDB" id="A0A1H6FCJ8"/>
<dbReference type="PANTHER" id="PTHR43547">
    <property type="entry name" value="TWO-COMPONENT HISTIDINE KINASE"/>
    <property type="match status" value="1"/>
</dbReference>
<dbReference type="Gene3D" id="3.40.50.1460">
    <property type="match status" value="1"/>
</dbReference>
<proteinExistence type="predicted"/>
<keyword evidence="4" id="KW-1185">Reference proteome</keyword>
<feature type="signal peptide" evidence="2">
    <location>
        <begin position="1"/>
        <end position="21"/>
    </location>
</feature>
<dbReference type="GO" id="GO:0006508">
    <property type="term" value="P:proteolysis"/>
    <property type="evidence" value="ECO:0007669"/>
    <property type="project" value="InterPro"/>
</dbReference>
<dbReference type="Pfam" id="PF01650">
    <property type="entry name" value="Peptidase_C13"/>
    <property type="match status" value="1"/>
</dbReference>
<dbReference type="GO" id="GO:0008233">
    <property type="term" value="F:peptidase activity"/>
    <property type="evidence" value="ECO:0007669"/>
    <property type="project" value="InterPro"/>
</dbReference>
<dbReference type="PANTHER" id="PTHR43547:SF2">
    <property type="entry name" value="HYBRID SIGNAL TRANSDUCTION HISTIDINE KINASE C"/>
    <property type="match status" value="1"/>
</dbReference>
<dbReference type="Proteomes" id="UP000236724">
    <property type="component" value="Unassembled WGS sequence"/>
</dbReference>
<name>A0A1H6FCJ8_9GAMM</name>
<accession>A0A1H6FCJ8</accession>
<dbReference type="InterPro" id="IPR001096">
    <property type="entry name" value="Peptidase_C13"/>
</dbReference>
<dbReference type="OrthoDB" id="176203at2"/>